<evidence type="ECO:0000256" key="1">
    <source>
        <dbReference type="ARBA" id="ARBA00004496"/>
    </source>
</evidence>
<dbReference type="InterPro" id="IPR036393">
    <property type="entry name" value="AceGlu_kinase-like_sf"/>
</dbReference>
<evidence type="ECO:0000256" key="5">
    <source>
        <dbReference type="ARBA" id="ARBA00022679"/>
    </source>
</evidence>
<feature type="binding site" evidence="11">
    <location>
        <begin position="13"/>
        <end position="16"/>
    </location>
    <ligand>
        <name>ATP</name>
        <dbReference type="ChEBI" id="CHEBI:30616"/>
    </ligand>
</feature>
<evidence type="ECO:0000256" key="6">
    <source>
        <dbReference type="ARBA" id="ARBA00022741"/>
    </source>
</evidence>
<dbReference type="HAMAP" id="MF_01220_B">
    <property type="entry name" value="PyrH_B"/>
    <property type="match status" value="1"/>
</dbReference>
<dbReference type="InterPro" id="IPR001048">
    <property type="entry name" value="Asp/Glu/Uridylate_kinase"/>
</dbReference>
<keyword evidence="7 11" id="KW-0418">Kinase</keyword>
<feature type="binding site" evidence="11">
    <location>
        <position position="172"/>
    </location>
    <ligand>
        <name>ATP</name>
        <dbReference type="ChEBI" id="CHEBI:30616"/>
    </ligand>
</feature>
<feature type="binding site" evidence="11">
    <location>
        <position position="56"/>
    </location>
    <ligand>
        <name>ATP</name>
        <dbReference type="ChEBI" id="CHEBI:30616"/>
    </ligand>
</feature>
<dbReference type="GO" id="GO:0005737">
    <property type="term" value="C:cytoplasm"/>
    <property type="evidence" value="ECO:0007669"/>
    <property type="project" value="UniProtKB-SubCell"/>
</dbReference>
<comment type="similarity">
    <text evidence="3 11">Belongs to the UMP kinase family.</text>
</comment>
<dbReference type="GO" id="GO:0033862">
    <property type="term" value="F:UMP kinase activity"/>
    <property type="evidence" value="ECO:0007669"/>
    <property type="project" value="UniProtKB-EC"/>
</dbReference>
<evidence type="ECO:0000256" key="4">
    <source>
        <dbReference type="ARBA" id="ARBA00022490"/>
    </source>
</evidence>
<keyword evidence="6 11" id="KW-0547">Nucleotide-binding</keyword>
<feature type="binding site" evidence="11">
    <location>
        <position position="164"/>
    </location>
    <ligand>
        <name>ATP</name>
        <dbReference type="ChEBI" id="CHEBI:30616"/>
    </ligand>
</feature>
<comment type="pathway">
    <text evidence="2 11">Pyrimidine metabolism; CTP biosynthesis via de novo pathway; UDP from UMP (UMPK route): step 1/1.</text>
</comment>
<evidence type="ECO:0000256" key="3">
    <source>
        <dbReference type="ARBA" id="ARBA00007614"/>
    </source>
</evidence>
<keyword evidence="8 11" id="KW-0067">ATP-binding</keyword>
<feature type="binding site" evidence="11">
    <location>
        <position position="163"/>
    </location>
    <ligand>
        <name>ATP</name>
        <dbReference type="ChEBI" id="CHEBI:30616"/>
    </ligand>
</feature>
<dbReference type="InterPro" id="IPR015963">
    <property type="entry name" value="Uridylate_kinase_bac"/>
</dbReference>
<evidence type="ECO:0000256" key="8">
    <source>
        <dbReference type="ARBA" id="ARBA00022840"/>
    </source>
</evidence>
<keyword evidence="4 11" id="KW-0963">Cytoplasm</keyword>
<feature type="binding site" evidence="11">
    <location>
        <position position="169"/>
    </location>
    <ligand>
        <name>ATP</name>
        <dbReference type="ChEBI" id="CHEBI:30616"/>
    </ligand>
</feature>
<evidence type="ECO:0000256" key="9">
    <source>
        <dbReference type="ARBA" id="ARBA00022975"/>
    </source>
</evidence>
<keyword evidence="9 11" id="KW-0665">Pyrimidine biosynthesis</keyword>
<proteinExistence type="inferred from homology"/>
<comment type="caution">
    <text evidence="13">The sequence shown here is derived from an EMBL/GenBank/DDBJ whole genome shotgun (WGS) entry which is preliminary data.</text>
</comment>
<dbReference type="EC" id="2.7.4.22" evidence="11"/>
<dbReference type="GO" id="GO:0005524">
    <property type="term" value="F:ATP binding"/>
    <property type="evidence" value="ECO:0007669"/>
    <property type="project" value="UniProtKB-KW"/>
</dbReference>
<evidence type="ECO:0000256" key="10">
    <source>
        <dbReference type="ARBA" id="ARBA00047767"/>
    </source>
</evidence>
<comment type="catalytic activity">
    <reaction evidence="10 11">
        <text>UMP + ATP = UDP + ADP</text>
        <dbReference type="Rhea" id="RHEA:24400"/>
        <dbReference type="ChEBI" id="CHEBI:30616"/>
        <dbReference type="ChEBI" id="CHEBI:57865"/>
        <dbReference type="ChEBI" id="CHEBI:58223"/>
        <dbReference type="ChEBI" id="CHEBI:456216"/>
        <dbReference type="EC" id="2.7.4.22"/>
    </reaction>
</comment>
<evidence type="ECO:0000313" key="13">
    <source>
        <dbReference type="EMBL" id="HGH61749.1"/>
    </source>
</evidence>
<organism evidence="13">
    <name type="scientific">Desulfomonile tiedjei</name>
    <dbReference type="NCBI Taxonomy" id="2358"/>
    <lineage>
        <taxon>Bacteria</taxon>
        <taxon>Pseudomonadati</taxon>
        <taxon>Thermodesulfobacteriota</taxon>
        <taxon>Desulfomonilia</taxon>
        <taxon>Desulfomonilales</taxon>
        <taxon>Desulfomonilaceae</taxon>
        <taxon>Desulfomonile</taxon>
    </lineage>
</organism>
<comment type="activity regulation">
    <text evidence="11">Allosterically activated by GTP. Inhibited by UTP.</text>
</comment>
<dbReference type="InterPro" id="IPR011817">
    <property type="entry name" value="Uridylate_kinase"/>
</dbReference>
<dbReference type="PANTHER" id="PTHR42833">
    <property type="entry name" value="URIDYLATE KINASE"/>
    <property type="match status" value="1"/>
</dbReference>
<feature type="binding site" evidence="11">
    <location>
        <position position="75"/>
    </location>
    <ligand>
        <name>UMP</name>
        <dbReference type="ChEBI" id="CHEBI:57865"/>
    </ligand>
</feature>
<comment type="function">
    <text evidence="11">Catalyzes the reversible phosphorylation of UMP to UDP.</text>
</comment>
<dbReference type="AlphaFoldDB" id="A0A7C4ET95"/>
<protein>
    <recommendedName>
        <fullName evidence="11">Uridylate kinase</fullName>
        <shortName evidence="11">UK</shortName>
        <ecNumber evidence="11">2.7.4.22</ecNumber>
    </recommendedName>
    <alternativeName>
        <fullName evidence="11">Uridine monophosphate kinase</fullName>
        <shortName evidence="11">UMP kinase</shortName>
        <shortName evidence="11">UMPK</shortName>
    </alternativeName>
</protein>
<accession>A0A7C4ET95</accession>
<keyword evidence="5 11" id="KW-0808">Transferase</keyword>
<dbReference type="PIRSF" id="PIRSF005650">
    <property type="entry name" value="Uridylate_kin"/>
    <property type="match status" value="1"/>
</dbReference>
<feature type="binding site" evidence="11">
    <location>
        <position position="55"/>
    </location>
    <ligand>
        <name>UMP</name>
        <dbReference type="ChEBI" id="CHEBI:57865"/>
    </ligand>
</feature>
<dbReference type="EMBL" id="DTGT01000344">
    <property type="protein sequence ID" value="HGH61749.1"/>
    <property type="molecule type" value="Genomic_DNA"/>
</dbReference>
<dbReference type="UniPathway" id="UPA00159">
    <property type="reaction ID" value="UER00275"/>
</dbReference>
<gene>
    <name evidence="11 13" type="primary">pyrH</name>
    <name evidence="13" type="ORF">ENV54_10670</name>
</gene>
<name>A0A7C4ET95_9BACT</name>
<dbReference type="Gene3D" id="3.40.1160.10">
    <property type="entry name" value="Acetylglutamate kinase-like"/>
    <property type="match status" value="1"/>
</dbReference>
<feature type="region of interest" description="Involved in allosteric activation by GTP" evidence="11">
    <location>
        <begin position="21"/>
        <end position="26"/>
    </location>
</feature>
<dbReference type="NCBIfam" id="TIGR02075">
    <property type="entry name" value="pyrH_bact"/>
    <property type="match status" value="1"/>
</dbReference>
<dbReference type="FunFam" id="3.40.1160.10:FF:000001">
    <property type="entry name" value="Uridylate kinase"/>
    <property type="match status" value="1"/>
</dbReference>
<evidence type="ECO:0000256" key="7">
    <source>
        <dbReference type="ARBA" id="ARBA00022777"/>
    </source>
</evidence>
<dbReference type="CDD" id="cd04254">
    <property type="entry name" value="AAK_UMPK-PyrH-Ec"/>
    <property type="match status" value="1"/>
</dbReference>
<dbReference type="SUPFAM" id="SSF53633">
    <property type="entry name" value="Carbamate kinase-like"/>
    <property type="match status" value="1"/>
</dbReference>
<feature type="binding site" evidence="11">
    <location>
        <position position="60"/>
    </location>
    <ligand>
        <name>ATP</name>
        <dbReference type="ChEBI" id="CHEBI:30616"/>
    </ligand>
</feature>
<feature type="binding site" evidence="11">
    <location>
        <begin position="136"/>
        <end position="143"/>
    </location>
    <ligand>
        <name>UMP</name>
        <dbReference type="ChEBI" id="CHEBI:57865"/>
    </ligand>
</feature>
<comment type="subcellular location">
    <subcellularLocation>
        <location evidence="1 11">Cytoplasm</location>
    </subcellularLocation>
</comment>
<reference evidence="13" key="1">
    <citation type="journal article" date="2020" name="mSystems">
        <title>Genome- and Community-Level Interaction Insights into Carbon Utilization and Element Cycling Functions of Hydrothermarchaeota in Hydrothermal Sediment.</title>
        <authorList>
            <person name="Zhou Z."/>
            <person name="Liu Y."/>
            <person name="Xu W."/>
            <person name="Pan J."/>
            <person name="Luo Z.H."/>
            <person name="Li M."/>
        </authorList>
    </citation>
    <scope>NUCLEOTIDE SEQUENCE [LARGE SCALE GENOMIC DNA]</scope>
    <source>
        <strain evidence="13">SpSt-769</strain>
    </source>
</reference>
<sequence length="242" mass="25565">MRQPGGYKRALIKISGEALAGDKGFGFDRSSFFRIASEIASARLRMVDIGLVLGGGNIFRGVSAAELQIPELLGDHVGMLATVLNALVMKSALEKFGAPARVMSSFQVGSFVEQFETDRANAYLSDGAVLVFAGGTGNPCFTTDSAAALRAAQIGADVMIKATQVDGLFDKDPKEFPDASFFHRITPDEVLARGLRCMDAASTEILGRKKIPVIVLNLHKEGNILKALAGESVGTLVAASES</sequence>
<dbReference type="PANTHER" id="PTHR42833:SF4">
    <property type="entry name" value="URIDYLATE KINASE PUMPKIN, CHLOROPLASTIC"/>
    <property type="match status" value="1"/>
</dbReference>
<evidence type="ECO:0000256" key="11">
    <source>
        <dbReference type="HAMAP-Rule" id="MF_01220"/>
    </source>
</evidence>
<dbReference type="Pfam" id="PF00696">
    <property type="entry name" value="AA_kinase"/>
    <property type="match status" value="1"/>
</dbReference>
<dbReference type="GO" id="GO:0044210">
    <property type="term" value="P:'de novo' CTP biosynthetic process"/>
    <property type="evidence" value="ECO:0007669"/>
    <property type="project" value="UniProtKB-UniRule"/>
</dbReference>
<dbReference type="GO" id="GO:0006225">
    <property type="term" value="P:UDP biosynthetic process"/>
    <property type="evidence" value="ECO:0007669"/>
    <property type="project" value="TreeGrafter"/>
</dbReference>
<evidence type="ECO:0000259" key="12">
    <source>
        <dbReference type="Pfam" id="PF00696"/>
    </source>
</evidence>
<comment type="subunit">
    <text evidence="11">Homohexamer.</text>
</comment>
<keyword evidence="11" id="KW-0021">Allosteric enzyme</keyword>
<feature type="domain" description="Aspartate/glutamate/uridylate kinase" evidence="12">
    <location>
        <begin position="8"/>
        <end position="217"/>
    </location>
</feature>
<evidence type="ECO:0000256" key="2">
    <source>
        <dbReference type="ARBA" id="ARBA00004791"/>
    </source>
</evidence>